<keyword evidence="2" id="KW-0282">Flagellum</keyword>
<keyword evidence="1" id="KW-1133">Transmembrane helix</keyword>
<sequence>MQNKKNKIWFIVIVFIVLLYGGIYWYVVLSQ</sequence>
<keyword evidence="3" id="KW-1185">Reference proteome</keyword>
<organism evidence="2 3">
    <name type="scientific">Geomicrobium halophilum</name>
    <dbReference type="NCBI Taxonomy" id="549000"/>
    <lineage>
        <taxon>Bacteria</taxon>
        <taxon>Bacillati</taxon>
        <taxon>Bacillota</taxon>
        <taxon>Bacilli</taxon>
        <taxon>Bacillales</taxon>
        <taxon>Geomicrobium</taxon>
    </lineage>
</organism>
<evidence type="ECO:0000256" key="1">
    <source>
        <dbReference type="SAM" id="Phobius"/>
    </source>
</evidence>
<feature type="transmembrane region" description="Helical" evidence="1">
    <location>
        <begin position="7"/>
        <end position="27"/>
    </location>
</feature>
<accession>A0A841Q0R7</accession>
<keyword evidence="1" id="KW-0472">Membrane</keyword>
<proteinExistence type="predicted"/>
<keyword evidence="2" id="KW-0969">Cilium</keyword>
<name>A0A841Q0R7_9BACL</name>
<protein>
    <submittedName>
        <fullName evidence="2">Flagellar basal body-associated protein FliL</fullName>
    </submittedName>
</protein>
<evidence type="ECO:0000313" key="3">
    <source>
        <dbReference type="Proteomes" id="UP000568839"/>
    </source>
</evidence>
<gene>
    <name evidence="2" type="ORF">HNR44_003256</name>
</gene>
<comment type="caution">
    <text evidence="2">The sequence shown here is derived from an EMBL/GenBank/DDBJ whole genome shotgun (WGS) entry which is preliminary data.</text>
</comment>
<dbReference type="AlphaFoldDB" id="A0A841Q0R7"/>
<keyword evidence="1" id="KW-0812">Transmembrane</keyword>
<evidence type="ECO:0000313" key="2">
    <source>
        <dbReference type="EMBL" id="MBB6451262.1"/>
    </source>
</evidence>
<dbReference type="EMBL" id="JACHHJ010000005">
    <property type="protein sequence ID" value="MBB6451262.1"/>
    <property type="molecule type" value="Genomic_DNA"/>
</dbReference>
<keyword evidence="2" id="KW-0966">Cell projection</keyword>
<reference evidence="2 3" key="1">
    <citation type="submission" date="2020-08" db="EMBL/GenBank/DDBJ databases">
        <title>Genomic Encyclopedia of Type Strains, Phase IV (KMG-IV): sequencing the most valuable type-strain genomes for metagenomic binning, comparative biology and taxonomic classification.</title>
        <authorList>
            <person name="Goeker M."/>
        </authorList>
    </citation>
    <scope>NUCLEOTIDE SEQUENCE [LARGE SCALE GENOMIC DNA]</scope>
    <source>
        <strain evidence="2 3">DSM 21769</strain>
    </source>
</reference>
<dbReference type="Proteomes" id="UP000568839">
    <property type="component" value="Unassembled WGS sequence"/>
</dbReference>